<keyword evidence="7" id="KW-1185">Reference proteome</keyword>
<dbReference type="SUPFAM" id="SSF48498">
    <property type="entry name" value="Tetracyclin repressor-like, C-terminal domain"/>
    <property type="match status" value="1"/>
</dbReference>
<dbReference type="Proteomes" id="UP001500200">
    <property type="component" value="Unassembled WGS sequence"/>
</dbReference>
<reference evidence="7" key="1">
    <citation type="journal article" date="2019" name="Int. J. Syst. Evol. Microbiol.">
        <title>The Global Catalogue of Microorganisms (GCM) 10K type strain sequencing project: providing services to taxonomists for standard genome sequencing and annotation.</title>
        <authorList>
            <consortium name="The Broad Institute Genomics Platform"/>
            <consortium name="The Broad Institute Genome Sequencing Center for Infectious Disease"/>
            <person name="Wu L."/>
            <person name="Ma J."/>
        </authorList>
    </citation>
    <scope>NUCLEOTIDE SEQUENCE [LARGE SCALE GENOMIC DNA]</scope>
    <source>
        <strain evidence="7">JCM 18514</strain>
    </source>
</reference>
<evidence type="ECO:0000256" key="2">
    <source>
        <dbReference type="ARBA" id="ARBA00023125"/>
    </source>
</evidence>
<evidence type="ECO:0000256" key="3">
    <source>
        <dbReference type="ARBA" id="ARBA00023163"/>
    </source>
</evidence>
<organism evidence="6 7">
    <name type="scientific">Arthrobacter gyeryongensis</name>
    <dbReference type="NCBI Taxonomy" id="1650592"/>
    <lineage>
        <taxon>Bacteria</taxon>
        <taxon>Bacillati</taxon>
        <taxon>Actinomycetota</taxon>
        <taxon>Actinomycetes</taxon>
        <taxon>Micrococcales</taxon>
        <taxon>Micrococcaceae</taxon>
        <taxon>Arthrobacter</taxon>
    </lineage>
</organism>
<keyword evidence="1" id="KW-0805">Transcription regulation</keyword>
<protein>
    <submittedName>
        <fullName evidence="6">TetR/AcrR family transcriptional regulator</fullName>
    </submittedName>
</protein>
<dbReference type="SUPFAM" id="SSF46689">
    <property type="entry name" value="Homeodomain-like"/>
    <property type="match status" value="1"/>
</dbReference>
<dbReference type="Pfam" id="PF16859">
    <property type="entry name" value="TetR_C_11"/>
    <property type="match status" value="1"/>
</dbReference>
<comment type="caution">
    <text evidence="6">The sequence shown here is derived from an EMBL/GenBank/DDBJ whole genome shotgun (WGS) entry which is preliminary data.</text>
</comment>
<dbReference type="PANTHER" id="PTHR30055">
    <property type="entry name" value="HTH-TYPE TRANSCRIPTIONAL REGULATOR RUTR"/>
    <property type="match status" value="1"/>
</dbReference>
<dbReference type="PANTHER" id="PTHR30055:SF234">
    <property type="entry name" value="HTH-TYPE TRANSCRIPTIONAL REGULATOR BETI"/>
    <property type="match status" value="1"/>
</dbReference>
<evidence type="ECO:0000259" key="5">
    <source>
        <dbReference type="PROSITE" id="PS50977"/>
    </source>
</evidence>
<sequence>MMMKAPLDPRAARSREAILTAARQLLLAEGPAAVTHQRVAQVSGTGRATVYRHWPRAEQLLLDVMTGTDLPFFRAPQSPVRPWLHRQLRQLADELRLPTVAAVALTVIQGSLWDPGIARSRDGMIAAIDERIGVALVLAERAGEVELGASATDAAALLVGPVLYRTAMQSGRVDDDLIDRLIDRVGTWRT</sequence>
<dbReference type="PRINTS" id="PR00455">
    <property type="entry name" value="HTHTETR"/>
</dbReference>
<evidence type="ECO:0000313" key="6">
    <source>
        <dbReference type="EMBL" id="GAA5198767.1"/>
    </source>
</evidence>
<dbReference type="Pfam" id="PF00440">
    <property type="entry name" value="TetR_N"/>
    <property type="match status" value="1"/>
</dbReference>
<keyword evidence="2 4" id="KW-0238">DNA-binding</keyword>
<proteinExistence type="predicted"/>
<dbReference type="InterPro" id="IPR050109">
    <property type="entry name" value="HTH-type_TetR-like_transc_reg"/>
</dbReference>
<dbReference type="Gene3D" id="1.10.357.10">
    <property type="entry name" value="Tetracycline Repressor, domain 2"/>
    <property type="match status" value="1"/>
</dbReference>
<feature type="DNA-binding region" description="H-T-H motif" evidence="4">
    <location>
        <begin position="35"/>
        <end position="54"/>
    </location>
</feature>
<dbReference type="InterPro" id="IPR001647">
    <property type="entry name" value="HTH_TetR"/>
</dbReference>
<gene>
    <name evidence="6" type="ORF">GCM10023346_36810</name>
</gene>
<dbReference type="InterPro" id="IPR009057">
    <property type="entry name" value="Homeodomain-like_sf"/>
</dbReference>
<evidence type="ECO:0000313" key="7">
    <source>
        <dbReference type="Proteomes" id="UP001500200"/>
    </source>
</evidence>
<dbReference type="PROSITE" id="PS50977">
    <property type="entry name" value="HTH_TETR_2"/>
    <property type="match status" value="1"/>
</dbReference>
<dbReference type="InterPro" id="IPR011075">
    <property type="entry name" value="TetR_C"/>
</dbReference>
<name>A0ABP9SPK4_9MICC</name>
<evidence type="ECO:0000256" key="4">
    <source>
        <dbReference type="PROSITE-ProRule" id="PRU00335"/>
    </source>
</evidence>
<dbReference type="InterPro" id="IPR036271">
    <property type="entry name" value="Tet_transcr_reg_TetR-rel_C_sf"/>
</dbReference>
<feature type="domain" description="HTH tetR-type" evidence="5">
    <location>
        <begin position="12"/>
        <end position="72"/>
    </location>
</feature>
<dbReference type="Gene3D" id="1.10.10.60">
    <property type="entry name" value="Homeodomain-like"/>
    <property type="match status" value="1"/>
</dbReference>
<accession>A0ABP9SPK4</accession>
<keyword evidence="3" id="KW-0804">Transcription</keyword>
<evidence type="ECO:0000256" key="1">
    <source>
        <dbReference type="ARBA" id="ARBA00023015"/>
    </source>
</evidence>
<dbReference type="EMBL" id="BAABKK010000026">
    <property type="protein sequence ID" value="GAA5198767.1"/>
    <property type="molecule type" value="Genomic_DNA"/>
</dbReference>